<dbReference type="EMBL" id="CP127295">
    <property type="protein sequence ID" value="WIY02512.1"/>
    <property type="molecule type" value="Genomic_DNA"/>
</dbReference>
<keyword evidence="2" id="KW-1185">Reference proteome</keyword>
<gene>
    <name evidence="1" type="ORF">QRX60_01165</name>
</gene>
<organism evidence="1 2">
    <name type="scientific">Amycolatopsis mongoliensis</name>
    <dbReference type="NCBI Taxonomy" id="715475"/>
    <lineage>
        <taxon>Bacteria</taxon>
        <taxon>Bacillati</taxon>
        <taxon>Actinomycetota</taxon>
        <taxon>Actinomycetes</taxon>
        <taxon>Pseudonocardiales</taxon>
        <taxon>Pseudonocardiaceae</taxon>
        <taxon>Amycolatopsis</taxon>
    </lineage>
</organism>
<reference evidence="1 2" key="1">
    <citation type="submission" date="2023-06" db="EMBL/GenBank/DDBJ databases">
        <authorList>
            <person name="Oyuntsetseg B."/>
            <person name="Kim S.B."/>
        </authorList>
    </citation>
    <scope>NUCLEOTIDE SEQUENCE [LARGE SCALE GENOMIC DNA]</scope>
    <source>
        <strain evidence="1 2">4-36</strain>
    </source>
</reference>
<proteinExistence type="predicted"/>
<protein>
    <submittedName>
        <fullName evidence="1">Uncharacterized protein</fullName>
    </submittedName>
</protein>
<dbReference type="KEGG" id="amog:QRX60_01165"/>
<evidence type="ECO:0000313" key="2">
    <source>
        <dbReference type="Proteomes" id="UP001239397"/>
    </source>
</evidence>
<evidence type="ECO:0000313" key="1">
    <source>
        <dbReference type="EMBL" id="WIY02512.1"/>
    </source>
</evidence>
<dbReference type="Proteomes" id="UP001239397">
    <property type="component" value="Chromosome"/>
</dbReference>
<accession>A0A9Y2JS65</accession>
<name>A0A9Y2JS65_9PSEU</name>
<sequence>MGFFIGIGVVLAAVLVVALVLDRSDRKRGVKRGMITPRGRRPRIDDARWMGSDLTTYEHRARPDDRAPRDDAS</sequence>
<dbReference type="RefSeq" id="WP_285998928.1">
    <property type="nucleotide sequence ID" value="NZ_CP127295.1"/>
</dbReference>
<dbReference type="AlphaFoldDB" id="A0A9Y2JS65"/>